<comment type="caution">
    <text evidence="1">The sequence shown here is derived from an EMBL/GenBank/DDBJ whole genome shotgun (WGS) entry which is preliminary data.</text>
</comment>
<gene>
    <name evidence="1" type="ORF">GCM10023226_26600</name>
</gene>
<sequence>MPGVRPLPRTGAIFTDARGVDRALRLTWHDDEGLVVVSLWRENTCTASFRLAVDEVPALIEVLRAGLDDAYATALSEHVHRLRGQRAG</sequence>
<evidence type="ECO:0000313" key="1">
    <source>
        <dbReference type="EMBL" id="GAA4687383.1"/>
    </source>
</evidence>
<protein>
    <submittedName>
        <fullName evidence="1">Uncharacterized protein</fullName>
    </submittedName>
</protein>
<dbReference type="EMBL" id="BAABIM010000002">
    <property type="protein sequence ID" value="GAA4687383.1"/>
    <property type="molecule type" value="Genomic_DNA"/>
</dbReference>
<reference evidence="2" key="1">
    <citation type="journal article" date="2019" name="Int. J. Syst. Evol. Microbiol.">
        <title>The Global Catalogue of Microorganisms (GCM) 10K type strain sequencing project: providing services to taxonomists for standard genome sequencing and annotation.</title>
        <authorList>
            <consortium name="The Broad Institute Genomics Platform"/>
            <consortium name="The Broad Institute Genome Sequencing Center for Infectious Disease"/>
            <person name="Wu L."/>
            <person name="Ma J."/>
        </authorList>
    </citation>
    <scope>NUCLEOTIDE SEQUENCE [LARGE SCALE GENOMIC DNA]</scope>
    <source>
        <strain evidence="2">JCM 18127</strain>
    </source>
</reference>
<proteinExistence type="predicted"/>
<name>A0ABP8WDA8_9ACTN</name>
<organism evidence="1 2">
    <name type="scientific">Nocardioides nanhaiensis</name>
    <dbReference type="NCBI Taxonomy" id="1476871"/>
    <lineage>
        <taxon>Bacteria</taxon>
        <taxon>Bacillati</taxon>
        <taxon>Actinomycetota</taxon>
        <taxon>Actinomycetes</taxon>
        <taxon>Propionibacteriales</taxon>
        <taxon>Nocardioidaceae</taxon>
        <taxon>Nocardioides</taxon>
    </lineage>
</organism>
<dbReference type="RefSeq" id="WP_345266572.1">
    <property type="nucleotide sequence ID" value="NZ_BAABIM010000002.1"/>
</dbReference>
<keyword evidence="2" id="KW-1185">Reference proteome</keyword>
<accession>A0ABP8WDA8</accession>
<dbReference type="Proteomes" id="UP001500621">
    <property type="component" value="Unassembled WGS sequence"/>
</dbReference>
<evidence type="ECO:0000313" key="2">
    <source>
        <dbReference type="Proteomes" id="UP001500621"/>
    </source>
</evidence>